<sequence length="425" mass="44482">MALVSYSDSEGSDSESGQKVQSPKKEVSTPATSNQSKPSKPAPGGFQSLVDRSNPRKLRVALPEIKPETSADGTGEEDGGPARKKARTGGGGTFSGFNSFLPAPKRSTQGAAADKKPGASTRKVFSLKTGATPGFDRSADAEMRQEQALNASAGADDESIPTAGSLRDGPAEPAVPKEEPKKIGNAMMFKPLSVARNAQKKTTSTATAASRAAGATKANTAIPVSELKEQSPVTAATPDPAPAPAPRKPKVSLFSIASEERTTTPDITAETAGTYQPLVYNTDLNETPAGPQPGPSEAEIQQSSYEQTAGASTSSTSQTLDDIANDLNLSRAQRRQLLGRQPAASKSRILNFNTDAEYAANQAYLSQASEAELASKQHNPVRSVAPGKHSLQQLVNVANSQKDALEESFATGRRNKKEAGSKYGW</sequence>
<feature type="compositionally biased region" description="Low complexity" evidence="1">
    <location>
        <begin position="200"/>
        <end position="221"/>
    </location>
</feature>
<dbReference type="Proteomes" id="UP001583193">
    <property type="component" value="Unassembled WGS sequence"/>
</dbReference>
<accession>A0ABR3Y5V9</accession>
<comment type="caution">
    <text evidence="2">The sequence shown here is derived from an EMBL/GenBank/DDBJ whole genome shotgun (WGS) entry which is preliminary data.</text>
</comment>
<evidence type="ECO:0008006" key="4">
    <source>
        <dbReference type="Google" id="ProtNLM"/>
    </source>
</evidence>
<dbReference type="PANTHER" id="PTHR13621:SF2">
    <property type="entry name" value="PROLINE-RICH PROTEIN PRCC"/>
    <property type="match status" value="1"/>
</dbReference>
<evidence type="ECO:0000256" key="1">
    <source>
        <dbReference type="SAM" id="MobiDB-lite"/>
    </source>
</evidence>
<reference evidence="2 3" key="1">
    <citation type="journal article" date="2024" name="IMA Fungus">
        <title>IMA Genome - F19 : A genome assembly and annotation guide to empower mycologists, including annotated draft genome sequences of Ceratocystis pirilliformis, Diaporthe australafricana, Fusarium ophioides, Paecilomyces lecythidis, and Sporothrix stenoceras.</title>
        <authorList>
            <person name="Aylward J."/>
            <person name="Wilson A.M."/>
            <person name="Visagie C.M."/>
            <person name="Spraker J."/>
            <person name="Barnes I."/>
            <person name="Buitendag C."/>
            <person name="Ceriani C."/>
            <person name="Del Mar Angel L."/>
            <person name="du Plessis D."/>
            <person name="Fuchs T."/>
            <person name="Gasser K."/>
            <person name="Kramer D."/>
            <person name="Li W."/>
            <person name="Munsamy K."/>
            <person name="Piso A."/>
            <person name="Price J.L."/>
            <person name="Sonnekus B."/>
            <person name="Thomas C."/>
            <person name="van der Nest A."/>
            <person name="van Dijk A."/>
            <person name="van Heerden A."/>
            <person name="van Vuuren N."/>
            <person name="Yilmaz N."/>
            <person name="Duong T.A."/>
            <person name="van der Merwe N.A."/>
            <person name="Wingfield M.J."/>
            <person name="Wingfield B.D."/>
        </authorList>
    </citation>
    <scope>NUCLEOTIDE SEQUENCE [LARGE SCALE GENOMIC DNA]</scope>
    <source>
        <strain evidence="2 3">CMW 18167</strain>
    </source>
</reference>
<organism evidence="2 3">
    <name type="scientific">Paecilomyces lecythidis</name>
    <dbReference type="NCBI Taxonomy" id="3004212"/>
    <lineage>
        <taxon>Eukaryota</taxon>
        <taxon>Fungi</taxon>
        <taxon>Dikarya</taxon>
        <taxon>Ascomycota</taxon>
        <taxon>Pezizomycotina</taxon>
        <taxon>Eurotiomycetes</taxon>
        <taxon>Eurotiomycetidae</taxon>
        <taxon>Eurotiales</taxon>
        <taxon>Thermoascaceae</taxon>
        <taxon>Paecilomyces</taxon>
    </lineage>
</organism>
<protein>
    <recommendedName>
        <fullName evidence="4">Mitotic checkpoint regulator, MAD2B-interacting-domain-containing protein</fullName>
    </recommendedName>
</protein>
<evidence type="ECO:0000313" key="3">
    <source>
        <dbReference type="Proteomes" id="UP001583193"/>
    </source>
</evidence>
<feature type="region of interest" description="Disordered" evidence="1">
    <location>
        <begin position="406"/>
        <end position="425"/>
    </location>
</feature>
<dbReference type="InterPro" id="IPR018800">
    <property type="entry name" value="PRCC"/>
</dbReference>
<feature type="compositionally biased region" description="Polar residues" evidence="1">
    <location>
        <begin position="29"/>
        <end position="38"/>
    </location>
</feature>
<gene>
    <name evidence="2" type="ORF">Plec18167_002678</name>
</gene>
<dbReference type="EMBL" id="JAVDPF010000005">
    <property type="protein sequence ID" value="KAL1883671.1"/>
    <property type="molecule type" value="Genomic_DNA"/>
</dbReference>
<proteinExistence type="predicted"/>
<feature type="region of interest" description="Disordered" evidence="1">
    <location>
        <begin position="196"/>
        <end position="322"/>
    </location>
</feature>
<feature type="compositionally biased region" description="Low complexity" evidence="1">
    <location>
        <begin position="307"/>
        <end position="319"/>
    </location>
</feature>
<keyword evidence="3" id="KW-1185">Reference proteome</keyword>
<dbReference type="PANTHER" id="PTHR13621">
    <property type="entry name" value="PROLINE-RICH PROTEIN PRCC"/>
    <property type="match status" value="1"/>
</dbReference>
<feature type="region of interest" description="Disordered" evidence="1">
    <location>
        <begin position="1"/>
        <end position="184"/>
    </location>
</feature>
<name>A0ABR3Y5V9_9EURO</name>
<evidence type="ECO:0000313" key="2">
    <source>
        <dbReference type="EMBL" id="KAL1883671.1"/>
    </source>
</evidence>
<dbReference type="Pfam" id="PF10253">
    <property type="entry name" value="PRCC"/>
    <property type="match status" value="1"/>
</dbReference>